<evidence type="ECO:0000313" key="2">
    <source>
        <dbReference type="Proteomes" id="UP001153332"/>
    </source>
</evidence>
<evidence type="ECO:0000313" key="1">
    <source>
        <dbReference type="EMBL" id="KAJ8129828.1"/>
    </source>
</evidence>
<accession>A0ACC2JQP4</accession>
<protein>
    <submittedName>
        <fullName evidence="1">Uncharacterized protein</fullName>
    </submittedName>
</protein>
<sequence length="1091" mass="122889">MQAADSTDCSVSRGAQEQRQIVEHCCVSISPETTENAPNPQSADIDSNDNIFHLRGGQHNSISKSSVVRIKSETPQLSPDIQGDMNTEDRVDVSQDREGTSGSRFPTSLDRTPNLPTGVELHSNNPDLGIHTDSMSEEESLFVSGADRVRSEQTMESGPLRHRHTRGSDNSNNCGPADHLDVSEEVEAQSSSREDARETGNVPAEPKKTKIVRKQAGPRSRSAKEWFAKRPKDPREALPQVAGVKRKRSKKDNNRSSRSEKRKRSRKDESNNKGKKGHRKKGSMKVMAEMLQRLRHSNPMEARMALGDISEADPIVATTKINQFQQIMRGLPENVTKANTRGDKKKLMEATRSFGFNNCVAQDGKWLIKGMKTALYNHQVVGVSWMLRREFSEEGPWGGILGDEMGMGKTLQALACIVSNRPTEQDLETYSPSTLIVAPASSLKQWEQEIRKHACNEDIGESAKGIILASYHEISREYPSKKQKARLQSDCRSGEGWKETRVSDPGPVFKIPFWRVILDEAHNIKNRDTNTSVACQSLPGRYRWGMSGTPITNTLDELYPYLKFLKTDWAGSLRDFQYLYANTGDEESANRLTVIMNILMLRRTMKDSFMGRPLYRIPMCYITVRRVHLTKEERIIYNVVETRLRETLNTILSEGRHRCVPLKDMNLLLLYVLRLRQAAAHPFLLEPVLKKTLVEGDLHKIKARLRKVGGQQPAFKQIGKWCGKAVTAVNNNTEQNDLDGQHSFGKSEFGYKFNIDQQINLALASQNEDACRICYQEPAATYKARCKHIFCRECLDNHIQEEYRDGRVVPKCPDCNKSLTDYEPMDLPDTDDADIEGSRIGGTPNPMILAPPKQGLDSFKRHPKLNRKQSEFLRESDQAYPKPVVPSAKTVAVKEVILKWQAEAPGDKIIVFTEFKVTAAILGRMLNAESIRFLYFGGGLHQVANQNAIRGFHEKEDIKVMIASFKCGAVALNLACANRVILIDLWWNVAIEMQAFSRVFRIGQTKETHFLRLIAQNTIDNRIEALQEEKVNNINMALNPNRRENLSIEQIATLFGHLQESDDGSFEVVSDCEGDAGVDETEEVQVIGATE</sequence>
<dbReference type="EMBL" id="JAPUUL010000650">
    <property type="protein sequence ID" value="KAJ8129828.1"/>
    <property type="molecule type" value="Genomic_DNA"/>
</dbReference>
<comment type="caution">
    <text evidence="1">The sequence shown here is derived from an EMBL/GenBank/DDBJ whole genome shotgun (WGS) entry which is preliminary data.</text>
</comment>
<name>A0ACC2JQP4_9PEZI</name>
<dbReference type="Proteomes" id="UP001153332">
    <property type="component" value="Unassembled WGS sequence"/>
</dbReference>
<organism evidence="1 2">
    <name type="scientific">Lasiodiplodia mahajangana</name>
    <dbReference type="NCBI Taxonomy" id="1108764"/>
    <lineage>
        <taxon>Eukaryota</taxon>
        <taxon>Fungi</taxon>
        <taxon>Dikarya</taxon>
        <taxon>Ascomycota</taxon>
        <taxon>Pezizomycotina</taxon>
        <taxon>Dothideomycetes</taxon>
        <taxon>Dothideomycetes incertae sedis</taxon>
        <taxon>Botryosphaeriales</taxon>
        <taxon>Botryosphaeriaceae</taxon>
        <taxon>Lasiodiplodia</taxon>
    </lineage>
</organism>
<keyword evidence="2" id="KW-1185">Reference proteome</keyword>
<gene>
    <name evidence="1" type="ORF">O1611_g3802</name>
</gene>
<proteinExistence type="predicted"/>
<reference evidence="1" key="1">
    <citation type="submission" date="2022-12" db="EMBL/GenBank/DDBJ databases">
        <title>Genome Sequence of Lasiodiplodia mahajangana.</title>
        <authorList>
            <person name="Buettner E."/>
        </authorList>
    </citation>
    <scope>NUCLEOTIDE SEQUENCE</scope>
    <source>
        <strain evidence="1">VT137</strain>
    </source>
</reference>